<dbReference type="Proteomes" id="UP000008021">
    <property type="component" value="Chromosome 4"/>
</dbReference>
<sequence length="73" mass="8202">MLLHLTRSHKQQSSSPSPRPHDGGTVPFERVREEPMSISAVLSSTKQPWGVEILESSKHSATKKKKKKNLILK</sequence>
<dbReference type="EnsemblPlants" id="OMERI04G22810.1">
    <property type="protein sequence ID" value="OMERI04G22810.1"/>
    <property type="gene ID" value="OMERI04G22810"/>
</dbReference>
<evidence type="ECO:0000256" key="1">
    <source>
        <dbReference type="SAM" id="MobiDB-lite"/>
    </source>
</evidence>
<organism evidence="2">
    <name type="scientific">Oryza meridionalis</name>
    <dbReference type="NCBI Taxonomy" id="40149"/>
    <lineage>
        <taxon>Eukaryota</taxon>
        <taxon>Viridiplantae</taxon>
        <taxon>Streptophyta</taxon>
        <taxon>Embryophyta</taxon>
        <taxon>Tracheophyta</taxon>
        <taxon>Spermatophyta</taxon>
        <taxon>Magnoliopsida</taxon>
        <taxon>Liliopsida</taxon>
        <taxon>Poales</taxon>
        <taxon>Poaceae</taxon>
        <taxon>BOP clade</taxon>
        <taxon>Oryzoideae</taxon>
        <taxon>Oryzeae</taxon>
        <taxon>Oryzinae</taxon>
        <taxon>Oryza</taxon>
    </lineage>
</organism>
<reference evidence="2" key="2">
    <citation type="submission" date="2018-05" db="EMBL/GenBank/DDBJ databases">
        <title>OmerRS3 (Oryza meridionalis Reference Sequence Version 3).</title>
        <authorList>
            <person name="Zhang J."/>
            <person name="Kudrna D."/>
            <person name="Lee S."/>
            <person name="Talag J."/>
            <person name="Welchert J."/>
            <person name="Wing R.A."/>
        </authorList>
    </citation>
    <scope>NUCLEOTIDE SEQUENCE [LARGE SCALE GENOMIC DNA]</scope>
    <source>
        <strain evidence="2">cv. OR44</strain>
    </source>
</reference>
<keyword evidence="3" id="KW-1185">Reference proteome</keyword>
<dbReference type="HOGENOM" id="CLU_2708974_0_0_1"/>
<evidence type="ECO:0000313" key="3">
    <source>
        <dbReference type="Proteomes" id="UP000008021"/>
    </source>
</evidence>
<name>A0A0E0DJ55_9ORYZ</name>
<feature type="compositionally biased region" description="Basic residues" evidence="1">
    <location>
        <begin position="1"/>
        <end position="10"/>
    </location>
</feature>
<reference evidence="2" key="1">
    <citation type="submission" date="2015-04" db="UniProtKB">
        <authorList>
            <consortium name="EnsemblPlants"/>
        </authorList>
    </citation>
    <scope>IDENTIFICATION</scope>
</reference>
<protein>
    <submittedName>
        <fullName evidence="2">Uncharacterized protein</fullName>
    </submittedName>
</protein>
<evidence type="ECO:0000313" key="2">
    <source>
        <dbReference type="EnsemblPlants" id="OMERI04G22810.1"/>
    </source>
</evidence>
<accession>A0A0E0DJ55</accession>
<dbReference type="AlphaFoldDB" id="A0A0E0DJ55"/>
<proteinExistence type="predicted"/>
<dbReference type="Gramene" id="OMERI04G22810.1">
    <property type="protein sequence ID" value="OMERI04G22810.1"/>
    <property type="gene ID" value="OMERI04G22810"/>
</dbReference>
<feature type="region of interest" description="Disordered" evidence="1">
    <location>
        <begin position="1"/>
        <end position="33"/>
    </location>
</feature>